<accession>A0A6I1GAY6</accession>
<protein>
    <recommendedName>
        <fullName evidence="3">PhnA protein</fullName>
    </recommendedName>
</protein>
<name>A0A6I1GAY6_9BIFI</name>
<evidence type="ECO:0008006" key="3">
    <source>
        <dbReference type="Google" id="ProtNLM"/>
    </source>
</evidence>
<dbReference type="EMBL" id="WBVS01000008">
    <property type="protein sequence ID" value="KAB7787358.1"/>
    <property type="molecule type" value="Genomic_DNA"/>
</dbReference>
<organism evidence="1 2">
    <name type="scientific">Bifidobacterium cebidarum</name>
    <dbReference type="NCBI Taxonomy" id="2650773"/>
    <lineage>
        <taxon>Bacteria</taxon>
        <taxon>Bacillati</taxon>
        <taxon>Actinomycetota</taxon>
        <taxon>Actinomycetes</taxon>
        <taxon>Bifidobacteriales</taxon>
        <taxon>Bifidobacteriaceae</taxon>
        <taxon>Bifidobacterium</taxon>
    </lineage>
</organism>
<dbReference type="RefSeq" id="WP_152210104.1">
    <property type="nucleotide sequence ID" value="NZ_WBVS01000008.1"/>
</dbReference>
<proteinExistence type="predicted"/>
<gene>
    <name evidence="1" type="ORF">F7D08_1533</name>
</gene>
<evidence type="ECO:0000313" key="2">
    <source>
        <dbReference type="Proteomes" id="UP000468413"/>
    </source>
</evidence>
<sequence>MTSVNAKTGTYQLQKDLCSLVDNWSILDLIANRQATIGIQVSDRRSNLNTASMPIPLDIDAFQLLQDINRFARMGVRLLGLHPYRNLSTPTLLKSIIKNLPRLDTMSASIMEKLSGDARTLVERLARLLNPPESTRMVGWCPICNYELRADEEELAGGWLECPRCYSTHRIKDIHELDMLRLRLSGVKGTPTQLHRVLKPWGIDVKAATIRQWARRNIIQPVGQLGNASVFLVWDVWQAYTRFDKM</sequence>
<dbReference type="Proteomes" id="UP000468413">
    <property type="component" value="Unassembled WGS sequence"/>
</dbReference>
<keyword evidence="2" id="KW-1185">Reference proteome</keyword>
<evidence type="ECO:0000313" key="1">
    <source>
        <dbReference type="EMBL" id="KAB7787358.1"/>
    </source>
</evidence>
<dbReference type="AlphaFoldDB" id="A0A6I1GAY6"/>
<reference evidence="1 2" key="1">
    <citation type="submission" date="2019-09" db="EMBL/GenBank/DDBJ databases">
        <title>Characterization of the phylogenetic diversity of two novel species belonging to the genus Bifidobacterium: Bifidobacterium cebidarum sp. nov. and Bifidobacterium leontopitheci sp. nov.</title>
        <authorList>
            <person name="Lugli G.A."/>
            <person name="Duranti S."/>
            <person name="Milani C."/>
            <person name="Turroni F."/>
            <person name="Ventura M."/>
        </authorList>
    </citation>
    <scope>NUCLEOTIDE SEQUENCE [LARGE SCALE GENOMIC DNA]</scope>
    <source>
        <strain evidence="1 2">LMG 31469</strain>
    </source>
</reference>
<comment type="caution">
    <text evidence="1">The sequence shown here is derived from an EMBL/GenBank/DDBJ whole genome shotgun (WGS) entry which is preliminary data.</text>
</comment>